<evidence type="ECO:0000313" key="2">
    <source>
        <dbReference type="Proteomes" id="UP001374579"/>
    </source>
</evidence>
<proteinExistence type="predicted"/>
<accession>A0AAN9AN06</accession>
<dbReference type="Proteomes" id="UP001374579">
    <property type="component" value="Unassembled WGS sequence"/>
</dbReference>
<reference evidence="1 2" key="1">
    <citation type="submission" date="2024-02" db="EMBL/GenBank/DDBJ databases">
        <title>Chromosome-scale genome assembly of the rough periwinkle Littorina saxatilis.</title>
        <authorList>
            <person name="De Jode A."/>
            <person name="Faria R."/>
            <person name="Formenti G."/>
            <person name="Sims Y."/>
            <person name="Smith T.P."/>
            <person name="Tracey A."/>
            <person name="Wood J.M.D."/>
            <person name="Zagrodzka Z.B."/>
            <person name="Johannesson K."/>
            <person name="Butlin R.K."/>
            <person name="Leder E.H."/>
        </authorList>
    </citation>
    <scope>NUCLEOTIDE SEQUENCE [LARGE SCALE GENOMIC DNA]</scope>
    <source>
        <strain evidence="1">Snail1</strain>
        <tissue evidence="1">Muscle</tissue>
    </source>
</reference>
<keyword evidence="2" id="KW-1185">Reference proteome</keyword>
<gene>
    <name evidence="1" type="ORF">V1264_024794</name>
</gene>
<name>A0AAN9AN06_9CAEN</name>
<evidence type="ECO:0000313" key="1">
    <source>
        <dbReference type="EMBL" id="KAK7089892.1"/>
    </source>
</evidence>
<dbReference type="AlphaFoldDB" id="A0AAN9AN06"/>
<protein>
    <submittedName>
        <fullName evidence="1">Uncharacterized protein</fullName>
    </submittedName>
</protein>
<comment type="caution">
    <text evidence="1">The sequence shown here is derived from an EMBL/GenBank/DDBJ whole genome shotgun (WGS) entry which is preliminary data.</text>
</comment>
<dbReference type="EMBL" id="JBAMIC010000124">
    <property type="protein sequence ID" value="KAK7089892.1"/>
    <property type="molecule type" value="Genomic_DNA"/>
</dbReference>
<sequence length="112" mass="12911">MMSVVFQPLTRDNKLKWDDVCTLSLSRSSPDFDRREESDFVRRPCVPYFQATHQIRKAESTHQRYTHYYQDEKEADAWSSAGGGTGRDMVVVSNLTADGRNESRNLMNVCDT</sequence>
<organism evidence="1 2">
    <name type="scientific">Littorina saxatilis</name>
    <dbReference type="NCBI Taxonomy" id="31220"/>
    <lineage>
        <taxon>Eukaryota</taxon>
        <taxon>Metazoa</taxon>
        <taxon>Spiralia</taxon>
        <taxon>Lophotrochozoa</taxon>
        <taxon>Mollusca</taxon>
        <taxon>Gastropoda</taxon>
        <taxon>Caenogastropoda</taxon>
        <taxon>Littorinimorpha</taxon>
        <taxon>Littorinoidea</taxon>
        <taxon>Littorinidae</taxon>
        <taxon>Littorina</taxon>
    </lineage>
</organism>